<organism evidence="1 2">
    <name type="scientific">Marinagarivorans cellulosilyticus</name>
    <dbReference type="NCBI Taxonomy" id="2721545"/>
    <lineage>
        <taxon>Bacteria</taxon>
        <taxon>Pseudomonadati</taxon>
        <taxon>Pseudomonadota</taxon>
        <taxon>Gammaproteobacteria</taxon>
        <taxon>Cellvibrionales</taxon>
        <taxon>Cellvibrionaceae</taxon>
        <taxon>Marinagarivorans</taxon>
    </lineage>
</organism>
<proteinExistence type="predicted"/>
<evidence type="ECO:0000313" key="2">
    <source>
        <dbReference type="Proteomes" id="UP001320119"/>
    </source>
</evidence>
<dbReference type="EMBL" id="AP023086">
    <property type="protein sequence ID" value="BCD97678.1"/>
    <property type="molecule type" value="Genomic_DNA"/>
</dbReference>
<accession>A0AAN1WHG3</accession>
<dbReference type="AlphaFoldDB" id="A0AAN1WHG3"/>
<dbReference type="Proteomes" id="UP001320119">
    <property type="component" value="Chromosome"/>
</dbReference>
<sequence length="67" mass="7221">MVFTMMSPKPIDYYRGLTSGGSYLAMLSQDQAAAVLKAHDHGIAALGIEEVALLDQVMSILKGEIRP</sequence>
<gene>
    <name evidence="1" type="ORF">MARGE09_P1879</name>
</gene>
<name>A0AAN1WHG3_9GAMM</name>
<evidence type="ECO:0000313" key="1">
    <source>
        <dbReference type="EMBL" id="BCD97678.1"/>
    </source>
</evidence>
<reference evidence="1 2" key="1">
    <citation type="journal article" date="2022" name="IScience">
        <title>An ultrasensitive nanofiber-based assay for enzymatic hydrolysis and deep-sea microbial degradation of cellulose.</title>
        <authorList>
            <person name="Tsudome M."/>
            <person name="Tachioka M."/>
            <person name="Miyazaki M."/>
            <person name="Uchimura K."/>
            <person name="Tsuda M."/>
            <person name="Takaki Y."/>
            <person name="Deguchi S."/>
        </authorList>
    </citation>
    <scope>NUCLEOTIDE SEQUENCE [LARGE SCALE GENOMIC DNA]</scope>
    <source>
        <strain evidence="1 2">GE09</strain>
    </source>
</reference>
<keyword evidence="2" id="KW-1185">Reference proteome</keyword>
<dbReference type="KEGG" id="marq:MARGE09_P1879"/>
<protein>
    <submittedName>
        <fullName evidence="1">Uncharacterized protein</fullName>
    </submittedName>
</protein>